<proteinExistence type="predicted"/>
<dbReference type="InterPro" id="IPR011055">
    <property type="entry name" value="Dup_hybrid_motif"/>
</dbReference>
<dbReference type="PANTHER" id="PTHR21666:SF270">
    <property type="entry name" value="MUREIN HYDROLASE ACTIVATOR ENVC"/>
    <property type="match status" value="1"/>
</dbReference>
<dbReference type="Gene3D" id="2.70.70.10">
    <property type="entry name" value="Glucose Permease (Domain IIA)"/>
    <property type="match status" value="1"/>
</dbReference>
<feature type="domain" description="M23ase beta-sheet core" evidence="1">
    <location>
        <begin position="32"/>
        <end position="127"/>
    </location>
</feature>
<accession>A0A1C6G3S6</accession>
<dbReference type="EMBL" id="FMHG01000001">
    <property type="protein sequence ID" value="SCJ39704.1"/>
    <property type="molecule type" value="Genomic_DNA"/>
</dbReference>
<evidence type="ECO:0000313" key="2">
    <source>
        <dbReference type="EMBL" id="SCJ39704.1"/>
    </source>
</evidence>
<gene>
    <name evidence="2" type="ORF">SAMEA3545359_00211</name>
</gene>
<name>A0A1C6G3S6_9FIRM</name>
<dbReference type="PANTHER" id="PTHR21666">
    <property type="entry name" value="PEPTIDASE-RELATED"/>
    <property type="match status" value="1"/>
</dbReference>
<reference evidence="2" key="1">
    <citation type="submission" date="2015-09" db="EMBL/GenBank/DDBJ databases">
        <authorList>
            <consortium name="Pathogen Informatics"/>
        </authorList>
    </citation>
    <scope>NUCLEOTIDE SEQUENCE</scope>
    <source>
        <strain evidence="2">2789STDY5834896</strain>
    </source>
</reference>
<sequence>MAQRLVQPINRMEINASFKWGSAYRSRFGCDHYGQDVVGDTTVYAQGDGRVAFAGWDNVCGYVVGIVYDEAVNHFDGGSYPVVGRYFHLAGVRVQPGQRVNKDTVIGIMGNTGTLTTGRHLHIEMDRDINYPAYTPTLVGNSNILKAGLRGAKDTTVDPMRMTHCKTSGPDNQRCAVNDGIAWVDPRDGDIPRIQQ</sequence>
<evidence type="ECO:0000259" key="1">
    <source>
        <dbReference type="Pfam" id="PF01551"/>
    </source>
</evidence>
<dbReference type="CDD" id="cd12797">
    <property type="entry name" value="M23_peptidase"/>
    <property type="match status" value="1"/>
</dbReference>
<dbReference type="InterPro" id="IPR016047">
    <property type="entry name" value="M23ase_b-sheet_dom"/>
</dbReference>
<dbReference type="Pfam" id="PF01551">
    <property type="entry name" value="Peptidase_M23"/>
    <property type="match status" value="1"/>
</dbReference>
<dbReference type="AlphaFoldDB" id="A0A1C6G3S6"/>
<dbReference type="SUPFAM" id="SSF51261">
    <property type="entry name" value="Duplicated hybrid motif"/>
    <property type="match status" value="1"/>
</dbReference>
<dbReference type="InterPro" id="IPR050570">
    <property type="entry name" value="Cell_wall_metabolism_enzyme"/>
</dbReference>
<organism evidence="2">
    <name type="scientific">uncultured Anaerotruncus sp</name>
    <dbReference type="NCBI Taxonomy" id="905011"/>
    <lineage>
        <taxon>Bacteria</taxon>
        <taxon>Bacillati</taxon>
        <taxon>Bacillota</taxon>
        <taxon>Clostridia</taxon>
        <taxon>Eubacteriales</taxon>
        <taxon>Oscillospiraceae</taxon>
        <taxon>Anaerotruncus</taxon>
        <taxon>environmental samples</taxon>
    </lineage>
</organism>
<protein>
    <submittedName>
        <fullName evidence="2">Putative peptidase</fullName>
    </submittedName>
</protein>
<dbReference type="GO" id="GO:0004222">
    <property type="term" value="F:metalloendopeptidase activity"/>
    <property type="evidence" value="ECO:0007669"/>
    <property type="project" value="TreeGrafter"/>
</dbReference>